<keyword evidence="4" id="KW-1003">Cell membrane</keyword>
<keyword evidence="7" id="KW-0406">Ion transport</keyword>
<protein>
    <recommendedName>
        <fullName evidence="10">Cation/H+ exchanger transmembrane domain-containing protein</fullName>
    </recommendedName>
</protein>
<dbReference type="GO" id="GO:0015297">
    <property type="term" value="F:antiporter activity"/>
    <property type="evidence" value="ECO:0007669"/>
    <property type="project" value="UniProtKB-KW"/>
</dbReference>
<keyword evidence="6 9" id="KW-1133">Transmembrane helix</keyword>
<accession>A0A8J3G2B6</accession>
<dbReference type="NCBIfam" id="NF003716">
    <property type="entry name" value="PRK05326.1-3"/>
    <property type="match status" value="1"/>
</dbReference>
<dbReference type="NCBIfam" id="NF003715">
    <property type="entry name" value="PRK05326.1-2"/>
    <property type="match status" value="1"/>
</dbReference>
<dbReference type="EMBL" id="BMZH01000005">
    <property type="protein sequence ID" value="GHA92929.1"/>
    <property type="molecule type" value="Genomic_DNA"/>
</dbReference>
<evidence type="ECO:0000256" key="5">
    <source>
        <dbReference type="ARBA" id="ARBA00022692"/>
    </source>
</evidence>
<comment type="subcellular location">
    <subcellularLocation>
        <location evidence="1">Cell membrane</location>
        <topology evidence="1">Multi-pass membrane protein</topology>
    </subcellularLocation>
</comment>
<feature type="domain" description="Cation/H+ exchanger transmembrane" evidence="10">
    <location>
        <begin position="14"/>
        <end position="385"/>
    </location>
</feature>
<feature type="transmembrane region" description="Helical" evidence="9">
    <location>
        <begin position="222"/>
        <end position="241"/>
    </location>
</feature>
<feature type="transmembrane region" description="Helical" evidence="9">
    <location>
        <begin position="87"/>
        <end position="108"/>
    </location>
</feature>
<dbReference type="GO" id="GO:0005886">
    <property type="term" value="C:plasma membrane"/>
    <property type="evidence" value="ECO:0007669"/>
    <property type="project" value="UniProtKB-SubCell"/>
</dbReference>
<evidence type="ECO:0000256" key="3">
    <source>
        <dbReference type="ARBA" id="ARBA00022449"/>
    </source>
</evidence>
<dbReference type="PANTHER" id="PTHR32507">
    <property type="entry name" value="NA(+)/H(+) ANTIPORTER 1"/>
    <property type="match status" value="1"/>
</dbReference>
<feature type="transmembrane region" description="Helical" evidence="9">
    <location>
        <begin position="186"/>
        <end position="210"/>
    </location>
</feature>
<keyword evidence="2" id="KW-0813">Transport</keyword>
<sequence>MYPILALISFAVLISLALFPLARRTGAPLLLVVLAVGMLIGEDGIGNFSFDDFQLAYDLGTVALAIILFAGGLEADKGVFRSSGAPSLILAVPGVLITAGIVALAAYFLLDMPIMYALLLGAVVAPTDAAATFLLIQQGGLKLPDRVKNTLLLESGFNDPAAISLTVILTAVIGTTIQAVEAEWLSYVWLVVGQIGFGVIGGVVGGKLLAEFMNRLPMPTGTYPVLAIVGGILIFAVTGLVGGSGFLAIYIAGIALRNWLRIPLERITNFSEGMQWLSQIILFLILGLLVTPSDLPDSIVPALICAGVLTFVARPVAVVLSVGALGFNLRELVFLSWVGLRGAVPILLAIYPVVAPGPVDILFFETVFVIVVASLLLQGFTAGTLGKALKLDNN</sequence>
<evidence type="ECO:0000313" key="11">
    <source>
        <dbReference type="EMBL" id="GHA92929.1"/>
    </source>
</evidence>
<keyword evidence="8 9" id="KW-0472">Membrane</keyword>
<gene>
    <name evidence="11" type="ORF">GCM10009069_14970</name>
</gene>
<evidence type="ECO:0000256" key="7">
    <source>
        <dbReference type="ARBA" id="ARBA00023065"/>
    </source>
</evidence>
<comment type="caution">
    <text evidence="11">The sequence shown here is derived from an EMBL/GenBank/DDBJ whole genome shotgun (WGS) entry which is preliminary data.</text>
</comment>
<reference evidence="11" key="1">
    <citation type="journal article" date="2014" name="Int. J. Syst. Evol. Microbiol.">
        <title>Complete genome sequence of Corynebacterium casei LMG S-19264T (=DSM 44701T), isolated from a smear-ripened cheese.</title>
        <authorList>
            <consortium name="US DOE Joint Genome Institute (JGI-PGF)"/>
            <person name="Walter F."/>
            <person name="Albersmeier A."/>
            <person name="Kalinowski J."/>
            <person name="Ruckert C."/>
        </authorList>
    </citation>
    <scope>NUCLEOTIDE SEQUENCE</scope>
    <source>
        <strain evidence="11">KCTC 32513</strain>
    </source>
</reference>
<evidence type="ECO:0000256" key="1">
    <source>
        <dbReference type="ARBA" id="ARBA00004651"/>
    </source>
</evidence>
<keyword evidence="12" id="KW-1185">Reference proteome</keyword>
<feature type="transmembrane region" description="Helical" evidence="9">
    <location>
        <begin position="276"/>
        <end position="293"/>
    </location>
</feature>
<dbReference type="RefSeq" id="WP_189497038.1">
    <property type="nucleotide sequence ID" value="NZ_BMZH01000005.1"/>
</dbReference>
<keyword evidence="5 9" id="KW-0812">Transmembrane</keyword>
<proteinExistence type="predicted"/>
<evidence type="ECO:0000256" key="4">
    <source>
        <dbReference type="ARBA" id="ARBA00022475"/>
    </source>
</evidence>
<evidence type="ECO:0000256" key="6">
    <source>
        <dbReference type="ARBA" id="ARBA00022989"/>
    </source>
</evidence>
<dbReference type="InterPro" id="IPR038770">
    <property type="entry name" value="Na+/solute_symporter_sf"/>
</dbReference>
<name>A0A8J3G2B6_9PROT</name>
<feature type="transmembrane region" description="Helical" evidence="9">
    <location>
        <begin position="299"/>
        <end position="325"/>
    </location>
</feature>
<evidence type="ECO:0000256" key="2">
    <source>
        <dbReference type="ARBA" id="ARBA00022448"/>
    </source>
</evidence>
<feature type="transmembrane region" description="Helical" evidence="9">
    <location>
        <begin position="114"/>
        <end position="136"/>
    </location>
</feature>
<evidence type="ECO:0000256" key="9">
    <source>
        <dbReference type="SAM" id="Phobius"/>
    </source>
</evidence>
<dbReference type="Proteomes" id="UP000634004">
    <property type="component" value="Unassembled WGS sequence"/>
</dbReference>
<keyword evidence="3" id="KW-0050">Antiport</keyword>
<dbReference type="InterPro" id="IPR006153">
    <property type="entry name" value="Cation/H_exchanger_TM"/>
</dbReference>
<evidence type="ECO:0000259" key="10">
    <source>
        <dbReference type="Pfam" id="PF00999"/>
    </source>
</evidence>
<feature type="transmembrane region" description="Helical" evidence="9">
    <location>
        <begin position="55"/>
        <end position="75"/>
    </location>
</feature>
<evidence type="ECO:0000313" key="12">
    <source>
        <dbReference type="Proteomes" id="UP000634004"/>
    </source>
</evidence>
<dbReference type="Gene3D" id="1.20.1530.20">
    <property type="match status" value="1"/>
</dbReference>
<dbReference type="Pfam" id="PF00999">
    <property type="entry name" value="Na_H_Exchanger"/>
    <property type="match status" value="1"/>
</dbReference>
<dbReference type="PANTHER" id="PTHR32507:SF7">
    <property type="entry name" value="K(+)_H(+) ANTIPORTER NHAP2"/>
    <property type="match status" value="1"/>
</dbReference>
<dbReference type="AlphaFoldDB" id="A0A8J3G2B6"/>
<feature type="transmembrane region" description="Helical" evidence="9">
    <location>
        <begin position="361"/>
        <end position="380"/>
    </location>
</feature>
<evidence type="ECO:0000256" key="8">
    <source>
        <dbReference type="ARBA" id="ARBA00023136"/>
    </source>
</evidence>
<organism evidence="11 12">
    <name type="scientific">Algimonas arctica</name>
    <dbReference type="NCBI Taxonomy" id="1479486"/>
    <lineage>
        <taxon>Bacteria</taxon>
        <taxon>Pseudomonadati</taxon>
        <taxon>Pseudomonadota</taxon>
        <taxon>Alphaproteobacteria</taxon>
        <taxon>Maricaulales</taxon>
        <taxon>Robiginitomaculaceae</taxon>
        <taxon>Algimonas</taxon>
    </lineage>
</organism>
<reference evidence="11" key="2">
    <citation type="submission" date="2020-09" db="EMBL/GenBank/DDBJ databases">
        <authorList>
            <person name="Sun Q."/>
            <person name="Kim S."/>
        </authorList>
    </citation>
    <scope>NUCLEOTIDE SEQUENCE</scope>
    <source>
        <strain evidence="11">KCTC 32513</strain>
    </source>
</reference>
<dbReference type="GO" id="GO:1902600">
    <property type="term" value="P:proton transmembrane transport"/>
    <property type="evidence" value="ECO:0007669"/>
    <property type="project" value="InterPro"/>
</dbReference>
<feature type="transmembrane region" description="Helical" evidence="9">
    <location>
        <begin position="332"/>
        <end position="355"/>
    </location>
</feature>